<reference evidence="3" key="1">
    <citation type="submission" date="2020-12" db="UniProtKB">
        <authorList>
            <consortium name="WormBaseParasite"/>
        </authorList>
    </citation>
    <scope>IDENTIFICATION</scope>
    <source>
        <strain evidence="3">MHco3</strain>
    </source>
</reference>
<evidence type="ECO:0000256" key="1">
    <source>
        <dbReference type="SAM" id="MobiDB-lite"/>
    </source>
</evidence>
<feature type="region of interest" description="Disordered" evidence="1">
    <location>
        <begin position="71"/>
        <end position="90"/>
    </location>
</feature>
<proteinExistence type="predicted"/>
<dbReference type="Gene3D" id="2.40.70.10">
    <property type="entry name" value="Acid Proteases"/>
    <property type="match status" value="1"/>
</dbReference>
<dbReference type="PANTHER" id="PTHR36943:SF1">
    <property type="entry name" value="CCHC-TYPE DOMAIN-CONTAINING PROTEIN"/>
    <property type="match status" value="1"/>
</dbReference>
<dbReference type="Pfam" id="PF13975">
    <property type="entry name" value="gag-asp_proteas"/>
    <property type="match status" value="1"/>
</dbReference>
<sequence>MNFSPNEDIDDFVNSLKARTLDANFKGIRHEILECLAPLFDFHALADYLARSPPSPCPICQQNHWKEHCPQNRHATSATPQSKAPSQRCIKHSSPLTRYQRLIGRTADVQKYLKVHINGHPARLQLDTGAHVITISRPTWMQLGGPQLQKASDTLRGANGLPLRIYGKFDAAFVVVDNRGKAHP</sequence>
<dbReference type="PANTHER" id="PTHR36943">
    <property type="entry name" value="CCHC-TYPE DOMAIN-CONTAINING PROTEIN"/>
    <property type="match status" value="1"/>
</dbReference>
<dbReference type="Proteomes" id="UP000025227">
    <property type="component" value="Unplaced"/>
</dbReference>
<organism evidence="2 3">
    <name type="scientific">Haemonchus contortus</name>
    <name type="common">Barber pole worm</name>
    <dbReference type="NCBI Taxonomy" id="6289"/>
    <lineage>
        <taxon>Eukaryota</taxon>
        <taxon>Metazoa</taxon>
        <taxon>Ecdysozoa</taxon>
        <taxon>Nematoda</taxon>
        <taxon>Chromadorea</taxon>
        <taxon>Rhabditida</taxon>
        <taxon>Rhabditina</taxon>
        <taxon>Rhabditomorpha</taxon>
        <taxon>Strongyloidea</taxon>
        <taxon>Trichostrongylidae</taxon>
        <taxon>Haemonchus</taxon>
    </lineage>
</organism>
<dbReference type="OrthoDB" id="5850509at2759"/>
<feature type="compositionally biased region" description="Polar residues" evidence="1">
    <location>
        <begin position="73"/>
        <end position="85"/>
    </location>
</feature>
<accession>A0A7I4YT95</accession>
<evidence type="ECO:0000313" key="3">
    <source>
        <dbReference type="WBParaSite" id="HCON_00143800-00001"/>
    </source>
</evidence>
<dbReference type="SUPFAM" id="SSF50630">
    <property type="entry name" value="Acid proteases"/>
    <property type="match status" value="1"/>
</dbReference>
<dbReference type="InterPro" id="IPR021109">
    <property type="entry name" value="Peptidase_aspartic_dom_sf"/>
</dbReference>
<evidence type="ECO:0000313" key="2">
    <source>
        <dbReference type="Proteomes" id="UP000025227"/>
    </source>
</evidence>
<dbReference type="AlphaFoldDB" id="A0A7I4YT95"/>
<protein>
    <submittedName>
        <fullName evidence="3">Peptidase A2 domain-containing protein</fullName>
    </submittedName>
</protein>
<dbReference type="WBParaSite" id="HCON_00143800-00001">
    <property type="protein sequence ID" value="HCON_00143800-00001"/>
    <property type="gene ID" value="HCON_00143800"/>
</dbReference>
<name>A0A7I4YT95_HAECO</name>
<keyword evidence="2" id="KW-1185">Reference proteome</keyword>